<feature type="domain" description="Ppx/GppA phosphatase C-terminal" evidence="2">
    <location>
        <begin position="440"/>
        <end position="607"/>
    </location>
</feature>
<dbReference type="GO" id="GO:0016462">
    <property type="term" value="F:pyrophosphatase activity"/>
    <property type="evidence" value="ECO:0007669"/>
    <property type="project" value="TreeGrafter"/>
</dbReference>
<organism evidence="3">
    <name type="scientific">Tetraselmis sp. GSL018</name>
    <dbReference type="NCBI Taxonomy" id="582737"/>
    <lineage>
        <taxon>Eukaryota</taxon>
        <taxon>Viridiplantae</taxon>
        <taxon>Chlorophyta</taxon>
        <taxon>core chlorophytes</taxon>
        <taxon>Chlorodendrophyceae</taxon>
        <taxon>Chlorodendrales</taxon>
        <taxon>Chlorodendraceae</taxon>
        <taxon>Tetraselmis</taxon>
    </lineage>
</organism>
<sequence length="666" mass="72519">QNAALVERIRRNIPCGHSFGQSQCLSKAAEGFAPHGKRRVILQTLASHRPQLYKHNSSGSSGYLRRDTTTKVIQQTSQLPVTDSIEEEIRRRSELFDTSADGFHLPPIPAWSDTDLPGSQMCLAVIDMGSNSFHLIVARANSDGQLEFIDQMKEQVRLLEGSPDGRSISDEAIQRAEDALGRLKKVAETRGATIRVVATSAVREASNRAQLMDHLRASVGLDVEVISGQEEARLIYAGILQSVPVFNQRVLCIDIGGGSTEICIGRSGRPFYAMSMPIGHLRLKEHCFLEEETTAHAVVECQRLIRGRIADAGLVREVRRWGGGDVVVGSSGTIERCAAMIAAARGDGENGVTSTEIHLEDLRELVLSLVAAKTKSKRMKLPGIAEKREDVMTGGAILLLELFEALGISTMRVAPTALREGALIDTLNRLMPSFHPFTDVRSESVAHLAERFDIEGRYSSARHSAKLVRMMLRGLQKYADESSPVHTMTPGDEDLLMAGVQLHQVGLFVGHSSNHKHAYYIVKNSELLLGFNPLEVEVIALLARYHRKKPPSSKDAEIRALPPTLVPKVMAMIALVRLGVALERRNTAGAVGAVFTSPREDGALQLKLVPGEQSGGPADVSLEAWAAEQELKFASKSLGQQVMLDAPGIGELWGKGKPQRPQAAAK</sequence>
<dbReference type="PANTHER" id="PTHR30005:SF0">
    <property type="entry name" value="RETROGRADE REGULATION PROTEIN 2"/>
    <property type="match status" value="1"/>
</dbReference>
<dbReference type="AlphaFoldDB" id="A0A061SP45"/>
<dbReference type="Pfam" id="PF02541">
    <property type="entry name" value="Ppx-GppA"/>
    <property type="match status" value="1"/>
</dbReference>
<dbReference type="CDD" id="cd24006">
    <property type="entry name" value="ASKHA_NBD_PPX_GppA"/>
    <property type="match status" value="1"/>
</dbReference>
<dbReference type="Gene3D" id="3.30.420.150">
    <property type="entry name" value="Exopolyphosphatase. Domain 2"/>
    <property type="match status" value="1"/>
</dbReference>
<reference evidence="3" key="1">
    <citation type="submission" date="2014-05" db="EMBL/GenBank/DDBJ databases">
        <title>The transcriptome of the halophilic microalga Tetraselmis sp. GSL018 isolated from the Great Salt Lake, Utah.</title>
        <authorList>
            <person name="Jinkerson R.E."/>
            <person name="D'Adamo S."/>
            <person name="Posewitz M.C."/>
        </authorList>
    </citation>
    <scope>NUCLEOTIDE SEQUENCE</scope>
    <source>
        <strain evidence="3">GSL018</strain>
    </source>
</reference>
<dbReference type="Gene3D" id="3.30.420.40">
    <property type="match status" value="1"/>
</dbReference>
<evidence type="ECO:0000259" key="1">
    <source>
        <dbReference type="Pfam" id="PF02541"/>
    </source>
</evidence>
<dbReference type="InterPro" id="IPR050273">
    <property type="entry name" value="GppA/Ppx_hydrolase"/>
</dbReference>
<dbReference type="SUPFAM" id="SSF109604">
    <property type="entry name" value="HD-domain/PDEase-like"/>
    <property type="match status" value="1"/>
</dbReference>
<name>A0A061SP45_9CHLO</name>
<accession>A0A061SP45</accession>
<evidence type="ECO:0000313" key="3">
    <source>
        <dbReference type="EMBL" id="JAC84486.1"/>
    </source>
</evidence>
<dbReference type="InterPro" id="IPR003695">
    <property type="entry name" value="Ppx_GppA_N"/>
</dbReference>
<dbReference type="PANTHER" id="PTHR30005">
    <property type="entry name" value="EXOPOLYPHOSPHATASE"/>
    <property type="match status" value="1"/>
</dbReference>
<feature type="non-terminal residue" evidence="3">
    <location>
        <position position="1"/>
    </location>
</feature>
<dbReference type="InterPro" id="IPR048950">
    <property type="entry name" value="Ppx_GppA_C"/>
</dbReference>
<feature type="domain" description="Ppx/GppA phosphatase N-terminal" evidence="1">
    <location>
        <begin position="142"/>
        <end position="429"/>
    </location>
</feature>
<protein>
    <submittedName>
        <fullName evidence="3">Guanosine-5'-triphosphate,3'-diphosphate pyrophosphatase</fullName>
    </submittedName>
</protein>
<evidence type="ECO:0000259" key="2">
    <source>
        <dbReference type="Pfam" id="PF21447"/>
    </source>
</evidence>
<proteinExistence type="predicted"/>
<dbReference type="Pfam" id="PF21447">
    <property type="entry name" value="Ppx-GppA_III"/>
    <property type="match status" value="1"/>
</dbReference>
<dbReference type="InterPro" id="IPR043129">
    <property type="entry name" value="ATPase_NBD"/>
</dbReference>
<dbReference type="EMBL" id="GBEZ01000399">
    <property type="protein sequence ID" value="JAC84486.1"/>
    <property type="molecule type" value="Transcribed_RNA"/>
</dbReference>
<gene>
    <name evidence="3" type="primary">GPPA</name>
    <name evidence="3" type="ORF">TSPGSL018_870</name>
</gene>
<dbReference type="Gene3D" id="1.10.3210.10">
    <property type="entry name" value="Hypothetical protein af1432"/>
    <property type="match status" value="1"/>
</dbReference>
<dbReference type="SUPFAM" id="SSF53067">
    <property type="entry name" value="Actin-like ATPase domain"/>
    <property type="match status" value="2"/>
</dbReference>